<dbReference type="InterPro" id="IPR050361">
    <property type="entry name" value="MPP/UQCRC_Complex"/>
</dbReference>
<dbReference type="InterPro" id="IPR011249">
    <property type="entry name" value="Metalloenz_LuxS/M16"/>
</dbReference>
<dbReference type="GO" id="GO:0005739">
    <property type="term" value="C:mitochondrion"/>
    <property type="evidence" value="ECO:0007669"/>
    <property type="project" value="TreeGrafter"/>
</dbReference>
<dbReference type="PANTHER" id="PTHR11851:SF203">
    <property type="entry name" value="MITOCHONDRIAL-PROCESSING PEPTIDASE SUBUNIT ALPHA-1, MITOCHONDRIAL-RELATED"/>
    <property type="match status" value="1"/>
</dbReference>
<dbReference type="EMBL" id="BT147969">
    <property type="protein sequence ID" value="AFK47763.1"/>
    <property type="molecule type" value="mRNA"/>
</dbReference>
<name>I3T5H1_LOTJA</name>
<dbReference type="SUPFAM" id="SSF63411">
    <property type="entry name" value="LuxS/MPP-like metallohydrolase"/>
    <property type="match status" value="1"/>
</dbReference>
<dbReference type="Gene3D" id="3.30.830.10">
    <property type="entry name" value="Metalloenzyme, LuxS/M16 peptidase-like"/>
    <property type="match status" value="1"/>
</dbReference>
<reference evidence="1" key="1">
    <citation type="submission" date="2012-05" db="EMBL/GenBank/DDBJ databases">
        <authorList>
            <person name="Krishnakumar V."/>
            <person name="Cheung F."/>
            <person name="Xiao Y."/>
            <person name="Chan A."/>
            <person name="Moskal W.A."/>
            <person name="Town C.D."/>
        </authorList>
    </citation>
    <scope>NUCLEOTIDE SEQUENCE</scope>
</reference>
<accession>I3T5H1</accession>
<evidence type="ECO:0008006" key="2">
    <source>
        <dbReference type="Google" id="ProtNLM"/>
    </source>
</evidence>
<dbReference type="AlphaFoldDB" id="I3T5H1"/>
<evidence type="ECO:0000313" key="1">
    <source>
        <dbReference type="EMBL" id="AFK47763.1"/>
    </source>
</evidence>
<dbReference type="GO" id="GO:0046872">
    <property type="term" value="F:metal ion binding"/>
    <property type="evidence" value="ECO:0007669"/>
    <property type="project" value="InterPro"/>
</dbReference>
<proteinExistence type="evidence at transcript level"/>
<dbReference type="PANTHER" id="PTHR11851">
    <property type="entry name" value="METALLOPROTEASE"/>
    <property type="match status" value="1"/>
</dbReference>
<organism evidence="1">
    <name type="scientific">Lotus japonicus</name>
    <name type="common">Lotus corniculatus var. japonicus</name>
    <dbReference type="NCBI Taxonomy" id="34305"/>
    <lineage>
        <taxon>Eukaryota</taxon>
        <taxon>Viridiplantae</taxon>
        <taxon>Streptophyta</taxon>
        <taxon>Embryophyta</taxon>
        <taxon>Tracheophyta</taxon>
        <taxon>Spermatophyta</taxon>
        <taxon>Magnoliopsida</taxon>
        <taxon>eudicotyledons</taxon>
        <taxon>Gunneridae</taxon>
        <taxon>Pentapetalae</taxon>
        <taxon>rosids</taxon>
        <taxon>fabids</taxon>
        <taxon>Fabales</taxon>
        <taxon>Fabaceae</taxon>
        <taxon>Papilionoideae</taxon>
        <taxon>50 kb inversion clade</taxon>
        <taxon>NPAAA clade</taxon>
        <taxon>Hologalegina</taxon>
        <taxon>robinioid clade</taxon>
        <taxon>Loteae</taxon>
        <taxon>Lotus</taxon>
    </lineage>
</organism>
<protein>
    <recommendedName>
        <fullName evidence="2">Peptidase M16 N-terminal domain-containing protein</fullName>
    </recommendedName>
</protein>
<sequence length="77" mass="8643">MNLESRMIASEDIGRQILTYGERKPVEQFLKAVDAITLNDITKISQKIISSPLTMASYGDVVNVPSYESVNRIFHAK</sequence>